<protein>
    <submittedName>
        <fullName evidence="1">Uncharacterized protein</fullName>
    </submittedName>
</protein>
<organism evidence="1 2">
    <name type="scientific">Iodobacter violaceini</name>
    <dbReference type="NCBI Taxonomy" id="3044271"/>
    <lineage>
        <taxon>Bacteria</taxon>
        <taxon>Pseudomonadati</taxon>
        <taxon>Pseudomonadota</taxon>
        <taxon>Betaproteobacteria</taxon>
        <taxon>Neisseriales</taxon>
        <taxon>Chitinibacteraceae</taxon>
        <taxon>Iodobacter</taxon>
    </lineage>
</organism>
<gene>
    <name evidence="1" type="ORF">HA050_00175</name>
</gene>
<reference evidence="1 2" key="1">
    <citation type="submission" date="2020-03" db="EMBL/GenBank/DDBJ databases">
        <title>Draft genome sequence of environmentally isolated violet-colored cultures.</title>
        <authorList>
            <person name="Wilson H.S."/>
        </authorList>
    </citation>
    <scope>NUCLEOTIDE SEQUENCE [LARGE SCALE GENOMIC DNA]</scope>
    <source>
        <strain evidence="1 2">HSC-16F04</strain>
    </source>
</reference>
<proteinExistence type="predicted"/>
<evidence type="ECO:0000313" key="1">
    <source>
        <dbReference type="EMBL" id="NHQ84537.1"/>
    </source>
</evidence>
<dbReference type="EMBL" id="JAAOLX010000001">
    <property type="protein sequence ID" value="NHQ84537.1"/>
    <property type="molecule type" value="Genomic_DNA"/>
</dbReference>
<name>A0ABX0KR51_9NEIS</name>
<keyword evidence="2" id="KW-1185">Reference proteome</keyword>
<dbReference type="RefSeq" id="WP_166820600.1">
    <property type="nucleotide sequence ID" value="NZ_JAAOLX010000001.1"/>
</dbReference>
<sequence>MALAIWREGRLACLAEGSMAGALHLPQSLRQKDRGASFGSLLSGHCHLCLLCLRVPLCLLTFVSCALSISCLKKIQATGTLFGAGAERYSVKTICLTIHINNSRAANGQMLSAAAGNIRDTQNGNQRF</sequence>
<accession>A0ABX0KR51</accession>
<dbReference type="Proteomes" id="UP000712570">
    <property type="component" value="Unassembled WGS sequence"/>
</dbReference>
<evidence type="ECO:0000313" key="2">
    <source>
        <dbReference type="Proteomes" id="UP000712570"/>
    </source>
</evidence>
<comment type="caution">
    <text evidence="1">The sequence shown here is derived from an EMBL/GenBank/DDBJ whole genome shotgun (WGS) entry which is preliminary data.</text>
</comment>